<gene>
    <name evidence="2" type="ORF">KCH_54360</name>
</gene>
<evidence type="ECO:0000313" key="3">
    <source>
        <dbReference type="Proteomes" id="UP000027178"/>
    </source>
</evidence>
<evidence type="ECO:0000313" key="2">
    <source>
        <dbReference type="EMBL" id="KDN82832.1"/>
    </source>
</evidence>
<proteinExistence type="predicted"/>
<reference evidence="2 3" key="1">
    <citation type="submission" date="2014-05" db="EMBL/GenBank/DDBJ databases">
        <title>Draft Genome Sequence of Kitasatospora cheerisanensis KCTC 2395.</title>
        <authorList>
            <person name="Nam D.H."/>
        </authorList>
    </citation>
    <scope>NUCLEOTIDE SEQUENCE [LARGE SCALE GENOMIC DNA]</scope>
    <source>
        <strain evidence="2 3">KCTC 2395</strain>
    </source>
</reference>
<keyword evidence="3" id="KW-1185">Reference proteome</keyword>
<comment type="caution">
    <text evidence="2">The sequence shown here is derived from an EMBL/GenBank/DDBJ whole genome shotgun (WGS) entry which is preliminary data.</text>
</comment>
<protein>
    <submittedName>
        <fullName evidence="2">Uncharacterized protein</fullName>
    </submittedName>
</protein>
<accession>A0A066YNP7</accession>
<dbReference type="HOGENOM" id="CLU_3136697_0_0_11"/>
<sequence>MRRRGRSGARPGRAGPRAADGAARRLLRQFVANNGRAASGSVVVARPAW</sequence>
<feature type="compositionally biased region" description="Low complexity" evidence="1">
    <location>
        <begin position="8"/>
        <end position="21"/>
    </location>
</feature>
<dbReference type="AlphaFoldDB" id="A0A066YNP7"/>
<organism evidence="2 3">
    <name type="scientific">Kitasatospora cheerisanensis KCTC 2395</name>
    <dbReference type="NCBI Taxonomy" id="1348663"/>
    <lineage>
        <taxon>Bacteria</taxon>
        <taxon>Bacillati</taxon>
        <taxon>Actinomycetota</taxon>
        <taxon>Actinomycetes</taxon>
        <taxon>Kitasatosporales</taxon>
        <taxon>Streptomycetaceae</taxon>
        <taxon>Kitasatospora</taxon>
    </lineage>
</organism>
<name>A0A066YNP7_9ACTN</name>
<dbReference type="PATRIC" id="fig|1348663.4.peg.5259"/>
<feature type="region of interest" description="Disordered" evidence="1">
    <location>
        <begin position="1"/>
        <end position="21"/>
    </location>
</feature>
<dbReference type="Proteomes" id="UP000027178">
    <property type="component" value="Unassembled WGS sequence"/>
</dbReference>
<evidence type="ECO:0000256" key="1">
    <source>
        <dbReference type="SAM" id="MobiDB-lite"/>
    </source>
</evidence>
<dbReference type="EMBL" id="JNBY01000101">
    <property type="protein sequence ID" value="KDN82832.1"/>
    <property type="molecule type" value="Genomic_DNA"/>
</dbReference>